<sequence>MTCGEDFSPTYRILFRGVRCAIDTTVQRDEVGIMPCFLMHFRAEGFKQLMLLDCHLSAGE</sequence>
<protein>
    <submittedName>
        <fullName evidence="1">Uncharacterized protein</fullName>
    </submittedName>
</protein>
<dbReference type="EMBL" id="JXMS01000002">
    <property type="protein sequence ID" value="OBQ56836.1"/>
    <property type="molecule type" value="Genomic_DNA"/>
</dbReference>
<accession>A0A1B7XMV0</accession>
<reference evidence="1 2" key="1">
    <citation type="submission" date="2015-01" db="EMBL/GenBank/DDBJ databases">
        <title>Desulfovibrio sp. JC271 draft genome sequence.</title>
        <authorList>
            <person name="Shivani Y."/>
            <person name="Subhash Y."/>
            <person name="Sasikala C."/>
            <person name="Ramana C.V."/>
        </authorList>
    </citation>
    <scope>NUCLEOTIDE SEQUENCE [LARGE SCALE GENOMIC DNA]</scope>
    <source>
        <strain evidence="1 2">JC271</strain>
    </source>
</reference>
<name>A0A1B7XMV0_9BACT</name>
<evidence type="ECO:0000313" key="1">
    <source>
        <dbReference type="EMBL" id="OBQ56836.1"/>
    </source>
</evidence>
<proteinExistence type="predicted"/>
<keyword evidence="2" id="KW-1185">Reference proteome</keyword>
<organism evidence="1 2">
    <name type="scientific">Halodesulfovibrio spirochaetisodalis</name>
    <dbReference type="NCBI Taxonomy" id="1560234"/>
    <lineage>
        <taxon>Bacteria</taxon>
        <taxon>Pseudomonadati</taxon>
        <taxon>Thermodesulfobacteriota</taxon>
        <taxon>Desulfovibrionia</taxon>
        <taxon>Desulfovibrionales</taxon>
        <taxon>Desulfovibrionaceae</taxon>
        <taxon>Halodesulfovibrio</taxon>
    </lineage>
</organism>
<evidence type="ECO:0000313" key="2">
    <source>
        <dbReference type="Proteomes" id="UP000091979"/>
    </source>
</evidence>
<dbReference type="Proteomes" id="UP000091979">
    <property type="component" value="Unassembled WGS sequence"/>
</dbReference>
<comment type="caution">
    <text evidence="1">The sequence shown here is derived from an EMBL/GenBank/DDBJ whole genome shotgun (WGS) entry which is preliminary data.</text>
</comment>
<gene>
    <name evidence="1" type="ORF">SP90_01870</name>
</gene>
<dbReference type="AlphaFoldDB" id="A0A1B7XMV0"/>